<dbReference type="PANTHER" id="PTHR32347:SF23">
    <property type="entry name" value="BLL5650 PROTEIN"/>
    <property type="match status" value="1"/>
</dbReference>
<evidence type="ECO:0000256" key="2">
    <source>
        <dbReference type="ARBA" id="ARBA00023054"/>
    </source>
</evidence>
<evidence type="ECO:0000259" key="3">
    <source>
        <dbReference type="Pfam" id="PF25954"/>
    </source>
</evidence>
<dbReference type="PANTHER" id="PTHR32347">
    <property type="entry name" value="EFFLUX SYSTEM COMPONENT YKNX-RELATED"/>
    <property type="match status" value="1"/>
</dbReference>
<keyword evidence="2" id="KW-0175">Coiled coil</keyword>
<dbReference type="Pfam" id="PF25954">
    <property type="entry name" value="Beta-barrel_RND_2"/>
    <property type="match status" value="1"/>
</dbReference>
<dbReference type="GO" id="GO:0022857">
    <property type="term" value="F:transmembrane transporter activity"/>
    <property type="evidence" value="ECO:0007669"/>
    <property type="project" value="InterPro"/>
</dbReference>
<dbReference type="InterPro" id="IPR006143">
    <property type="entry name" value="RND_pump_MFP"/>
</dbReference>
<dbReference type="GO" id="GO:0030313">
    <property type="term" value="C:cell envelope"/>
    <property type="evidence" value="ECO:0007669"/>
    <property type="project" value="UniProtKB-SubCell"/>
</dbReference>
<comment type="caution">
    <text evidence="4">The sequence shown here is derived from an EMBL/GenBank/DDBJ whole genome shotgun (WGS) entry which is preliminary data.</text>
</comment>
<dbReference type="EMBL" id="BARS01036757">
    <property type="protein sequence ID" value="GAG18546.1"/>
    <property type="molecule type" value="Genomic_DNA"/>
</dbReference>
<dbReference type="GO" id="GO:0016020">
    <property type="term" value="C:membrane"/>
    <property type="evidence" value="ECO:0007669"/>
    <property type="project" value="InterPro"/>
</dbReference>
<dbReference type="NCBIfam" id="TIGR01730">
    <property type="entry name" value="RND_mfp"/>
    <property type="match status" value="1"/>
</dbReference>
<dbReference type="AlphaFoldDB" id="X0X0L9"/>
<dbReference type="InterPro" id="IPR050465">
    <property type="entry name" value="UPF0194_transport"/>
</dbReference>
<dbReference type="Gene3D" id="2.40.420.20">
    <property type="match status" value="1"/>
</dbReference>
<reference evidence="4" key="1">
    <citation type="journal article" date="2014" name="Front. Microbiol.">
        <title>High frequency of phylogenetically diverse reductive dehalogenase-homologous genes in deep subseafloor sedimentary metagenomes.</title>
        <authorList>
            <person name="Kawai M."/>
            <person name="Futagami T."/>
            <person name="Toyoda A."/>
            <person name="Takaki Y."/>
            <person name="Nishi S."/>
            <person name="Hori S."/>
            <person name="Arai W."/>
            <person name="Tsubouchi T."/>
            <person name="Morono Y."/>
            <person name="Uchiyama I."/>
            <person name="Ito T."/>
            <person name="Fujiyama A."/>
            <person name="Inagaki F."/>
            <person name="Takami H."/>
        </authorList>
    </citation>
    <scope>NUCLEOTIDE SEQUENCE</scope>
    <source>
        <strain evidence="4">Expedition CK06-06</strain>
    </source>
</reference>
<dbReference type="SUPFAM" id="SSF111369">
    <property type="entry name" value="HlyD-like secretion proteins"/>
    <property type="match status" value="1"/>
</dbReference>
<name>X0X0L9_9ZZZZ</name>
<proteinExistence type="predicted"/>
<evidence type="ECO:0000313" key="4">
    <source>
        <dbReference type="EMBL" id="GAG18546.1"/>
    </source>
</evidence>
<sequence>PEEIDKAREGVREAAQSAEFEQRDLERIAQLVETGALPGEDLDKGRVKQVAAEARLNAARRQLEMLEAGFTRTAIAVQDAAVNEAAAKLELAQARLNECAIVAPFAGTITKVFVRQGDMAAMKAPLLEMADLSSLVVRCAVPEANAVETRQGMKAQVRLDALPGKSLPAEIARVFPELDSRMRTRTIELVIRDSVELVPGMFGRVRLILESVRDAVVVPIQAVVITPTGASVVFVAIDGKAAQRKAPTGIEDGGRVQ</sequence>
<dbReference type="InterPro" id="IPR058792">
    <property type="entry name" value="Beta-barrel_RND_2"/>
</dbReference>
<dbReference type="Gene3D" id="2.40.30.170">
    <property type="match status" value="1"/>
</dbReference>
<comment type="subcellular location">
    <subcellularLocation>
        <location evidence="1">Cell envelope</location>
    </subcellularLocation>
</comment>
<feature type="non-terminal residue" evidence="4">
    <location>
        <position position="257"/>
    </location>
</feature>
<feature type="domain" description="CusB-like beta-barrel" evidence="3">
    <location>
        <begin position="138"/>
        <end position="208"/>
    </location>
</feature>
<protein>
    <recommendedName>
        <fullName evidence="3">CusB-like beta-barrel domain-containing protein</fullName>
    </recommendedName>
</protein>
<gene>
    <name evidence="4" type="ORF">S01H1_56447</name>
</gene>
<evidence type="ECO:0000256" key="1">
    <source>
        <dbReference type="ARBA" id="ARBA00004196"/>
    </source>
</evidence>
<accession>X0X0L9</accession>
<dbReference type="Gene3D" id="1.10.287.470">
    <property type="entry name" value="Helix hairpin bin"/>
    <property type="match status" value="1"/>
</dbReference>
<feature type="non-terminal residue" evidence="4">
    <location>
        <position position="1"/>
    </location>
</feature>
<organism evidence="4">
    <name type="scientific">marine sediment metagenome</name>
    <dbReference type="NCBI Taxonomy" id="412755"/>
    <lineage>
        <taxon>unclassified sequences</taxon>
        <taxon>metagenomes</taxon>
        <taxon>ecological metagenomes</taxon>
    </lineage>
</organism>